<evidence type="ECO:0000256" key="2">
    <source>
        <dbReference type="ARBA" id="ARBA00023043"/>
    </source>
</evidence>
<evidence type="ECO:0000256" key="4">
    <source>
        <dbReference type="SAM" id="MobiDB-lite"/>
    </source>
</evidence>
<sequence>MLIERGHDITIKDADGDDALSMAAKKGYADVVSLLLASDKVDVERKDKWGRTALSYAAENEHPNVVRVLIESGRADPDSKSDCGRTPLSYVAGKARWLTEPGVELFIASSKVNPDSKDKNGRTPVSYAAGRDHIPAAKLLISSGRVDLNSKDNEGRTPLSHASHYFAEFVLGFDGVETESKDNAGRTALSHAAGDGYKDLVMKLLNHGADPDSKDDMGKTPFMWAKKCSEAFKKGLFSPTVDGIFWEGPEYRGVLELLYPTNYIRPGGYFVATELWPGSPPCLDSPDYSEEAQQQENATTAANPVGLRNGSATKKRRAEPAEEGRPRRPPGLRLREV</sequence>
<organism evidence="5 6">
    <name type="scientific">Madurella fahalii</name>
    <dbReference type="NCBI Taxonomy" id="1157608"/>
    <lineage>
        <taxon>Eukaryota</taxon>
        <taxon>Fungi</taxon>
        <taxon>Dikarya</taxon>
        <taxon>Ascomycota</taxon>
        <taxon>Pezizomycotina</taxon>
        <taxon>Sordariomycetes</taxon>
        <taxon>Sordariomycetidae</taxon>
        <taxon>Sordariales</taxon>
        <taxon>Sordariales incertae sedis</taxon>
        <taxon>Madurella</taxon>
    </lineage>
</organism>
<evidence type="ECO:0000256" key="3">
    <source>
        <dbReference type="PROSITE-ProRule" id="PRU00023"/>
    </source>
</evidence>
<name>A0ABQ0FXD5_9PEZI</name>
<evidence type="ECO:0008006" key="7">
    <source>
        <dbReference type="Google" id="ProtNLM"/>
    </source>
</evidence>
<dbReference type="Pfam" id="PF12796">
    <property type="entry name" value="Ank_2"/>
    <property type="match status" value="3"/>
</dbReference>
<dbReference type="PROSITE" id="PS50297">
    <property type="entry name" value="ANK_REP_REGION"/>
    <property type="match status" value="2"/>
</dbReference>
<keyword evidence="2 3" id="KW-0040">ANK repeat</keyword>
<dbReference type="Proteomes" id="UP001628179">
    <property type="component" value="Unassembled WGS sequence"/>
</dbReference>
<feature type="compositionally biased region" description="Low complexity" evidence="4">
    <location>
        <begin position="291"/>
        <end position="303"/>
    </location>
</feature>
<dbReference type="GeneID" id="98171089"/>
<evidence type="ECO:0000313" key="5">
    <source>
        <dbReference type="EMBL" id="GAB1310134.1"/>
    </source>
</evidence>
<dbReference type="SMART" id="SM00248">
    <property type="entry name" value="ANK"/>
    <property type="match status" value="4"/>
</dbReference>
<dbReference type="EMBL" id="BAAFSV010000001">
    <property type="protein sequence ID" value="GAB1310134.1"/>
    <property type="molecule type" value="Genomic_DNA"/>
</dbReference>
<dbReference type="Gene3D" id="1.25.40.20">
    <property type="entry name" value="Ankyrin repeat-containing domain"/>
    <property type="match status" value="4"/>
</dbReference>
<protein>
    <recommendedName>
        <fullName evidence="7">Ankyrin</fullName>
    </recommendedName>
</protein>
<accession>A0ABQ0FXD5</accession>
<dbReference type="PANTHER" id="PTHR24198:SF165">
    <property type="entry name" value="ANKYRIN REPEAT-CONTAINING PROTEIN-RELATED"/>
    <property type="match status" value="1"/>
</dbReference>
<feature type="repeat" description="ANK" evidence="3">
    <location>
        <begin position="184"/>
        <end position="216"/>
    </location>
</feature>
<reference evidence="5 6" key="1">
    <citation type="submission" date="2024-09" db="EMBL/GenBank/DDBJ databases">
        <title>Itraconazole resistance in Madurella fahalii resulting from another homologue of gene encoding cytochrome P450 14-alpha sterol demethylase (CYP51).</title>
        <authorList>
            <person name="Yoshioka I."/>
            <person name="Fahal A.H."/>
            <person name="Kaneko S."/>
            <person name="Yaguchi T."/>
        </authorList>
    </citation>
    <scope>NUCLEOTIDE SEQUENCE [LARGE SCALE GENOMIC DNA]</scope>
    <source>
        <strain evidence="5 6">IFM 68171</strain>
    </source>
</reference>
<keyword evidence="6" id="KW-1185">Reference proteome</keyword>
<comment type="caution">
    <text evidence="5">The sequence shown here is derived from an EMBL/GenBank/DDBJ whole genome shotgun (WGS) entry which is preliminary data.</text>
</comment>
<dbReference type="PROSITE" id="PS50088">
    <property type="entry name" value="ANK_REPEAT"/>
    <property type="match status" value="2"/>
</dbReference>
<dbReference type="PANTHER" id="PTHR24198">
    <property type="entry name" value="ANKYRIN REPEAT AND PROTEIN KINASE DOMAIN-CONTAINING PROTEIN"/>
    <property type="match status" value="1"/>
</dbReference>
<dbReference type="InterPro" id="IPR036770">
    <property type="entry name" value="Ankyrin_rpt-contain_sf"/>
</dbReference>
<dbReference type="InterPro" id="IPR002110">
    <property type="entry name" value="Ankyrin_rpt"/>
</dbReference>
<dbReference type="SUPFAM" id="SSF48403">
    <property type="entry name" value="Ankyrin repeat"/>
    <property type="match status" value="1"/>
</dbReference>
<feature type="repeat" description="ANK" evidence="3">
    <location>
        <begin position="49"/>
        <end position="73"/>
    </location>
</feature>
<proteinExistence type="predicted"/>
<gene>
    <name evidence="5" type="ORF">MFIFM68171_00344</name>
</gene>
<keyword evidence="1" id="KW-0677">Repeat</keyword>
<evidence type="ECO:0000313" key="6">
    <source>
        <dbReference type="Proteomes" id="UP001628179"/>
    </source>
</evidence>
<dbReference type="RefSeq" id="XP_070911867.1">
    <property type="nucleotide sequence ID" value="XM_071055766.1"/>
</dbReference>
<feature type="region of interest" description="Disordered" evidence="4">
    <location>
        <begin position="282"/>
        <end position="337"/>
    </location>
</feature>
<evidence type="ECO:0000256" key="1">
    <source>
        <dbReference type="ARBA" id="ARBA00022737"/>
    </source>
</evidence>